<evidence type="ECO:0000313" key="5">
    <source>
        <dbReference type="EMBL" id="GAA4811711.1"/>
    </source>
</evidence>
<reference evidence="6" key="1">
    <citation type="journal article" date="2019" name="Int. J. Syst. Evol. Microbiol.">
        <title>The Global Catalogue of Microorganisms (GCM) 10K type strain sequencing project: providing services to taxonomists for standard genome sequencing and annotation.</title>
        <authorList>
            <consortium name="The Broad Institute Genomics Platform"/>
            <consortium name="The Broad Institute Genome Sequencing Center for Infectious Disease"/>
            <person name="Wu L."/>
            <person name="Ma J."/>
        </authorList>
    </citation>
    <scope>NUCLEOTIDE SEQUENCE [LARGE SCALE GENOMIC DNA]</scope>
    <source>
        <strain evidence="6">JCM 18081</strain>
    </source>
</reference>
<organism evidence="5 6">
    <name type="scientific">Streptomyces ziwulingensis</name>
    <dbReference type="NCBI Taxonomy" id="1045501"/>
    <lineage>
        <taxon>Bacteria</taxon>
        <taxon>Bacillati</taxon>
        <taxon>Actinomycetota</taxon>
        <taxon>Actinomycetes</taxon>
        <taxon>Kitasatosporales</taxon>
        <taxon>Streptomycetaceae</taxon>
        <taxon>Streptomyces</taxon>
    </lineage>
</organism>
<proteinExistence type="inferred from homology"/>
<comment type="similarity">
    <text evidence="2">Belongs to the PqqA family.</text>
</comment>
<evidence type="ECO:0000256" key="3">
    <source>
        <dbReference type="ARBA" id="ARBA00015086"/>
    </source>
</evidence>
<gene>
    <name evidence="5" type="ORF">GCM10023220_48510</name>
</gene>
<protein>
    <recommendedName>
        <fullName evidence="3">Coenzyme PQQ synthesis protein A</fullName>
    </recommendedName>
</protein>
<keyword evidence="6" id="KW-1185">Reference proteome</keyword>
<feature type="compositionally biased region" description="Basic and acidic residues" evidence="4">
    <location>
        <begin position="23"/>
        <end position="34"/>
    </location>
</feature>
<sequence>MYDEVTTYADTRYDDTGYAEPRVQCRPEPSERRTAAGWQTPDFTVVDTALEVTAYSLRGK</sequence>
<comment type="pathway">
    <text evidence="1">Cofactor biosynthesis; pyrroloquinoline quinone biosynthesis.</text>
</comment>
<evidence type="ECO:0000313" key="6">
    <source>
        <dbReference type="Proteomes" id="UP001501265"/>
    </source>
</evidence>
<feature type="region of interest" description="Disordered" evidence="4">
    <location>
        <begin position="1"/>
        <end position="35"/>
    </location>
</feature>
<dbReference type="RefSeq" id="WP_345622210.1">
    <property type="nucleotide sequence ID" value="NZ_BAABIG010000052.1"/>
</dbReference>
<dbReference type="EMBL" id="BAABIG010000052">
    <property type="protein sequence ID" value="GAA4811711.1"/>
    <property type="molecule type" value="Genomic_DNA"/>
</dbReference>
<name>A0ABP9CLB9_9ACTN</name>
<dbReference type="NCBIfam" id="TIGR02107">
    <property type="entry name" value="PQQ_syn_pqqA"/>
    <property type="match status" value="1"/>
</dbReference>
<evidence type="ECO:0000256" key="1">
    <source>
        <dbReference type="ARBA" id="ARBA00004886"/>
    </source>
</evidence>
<dbReference type="Proteomes" id="UP001501265">
    <property type="component" value="Unassembled WGS sequence"/>
</dbReference>
<evidence type="ECO:0000256" key="2">
    <source>
        <dbReference type="ARBA" id="ARBA00009325"/>
    </source>
</evidence>
<accession>A0ABP9CLB9</accession>
<dbReference type="InterPro" id="IPR011725">
    <property type="entry name" value="PQQ_synth_PqqA"/>
</dbReference>
<comment type="caution">
    <text evidence="5">The sequence shown here is derived from an EMBL/GenBank/DDBJ whole genome shotgun (WGS) entry which is preliminary data.</text>
</comment>
<evidence type="ECO:0000256" key="4">
    <source>
        <dbReference type="SAM" id="MobiDB-lite"/>
    </source>
</evidence>